<dbReference type="GO" id="GO:0032259">
    <property type="term" value="P:methylation"/>
    <property type="evidence" value="ECO:0007669"/>
    <property type="project" value="UniProtKB-KW"/>
</dbReference>
<evidence type="ECO:0000259" key="11">
    <source>
        <dbReference type="PROSITE" id="PS50280"/>
    </source>
</evidence>
<evidence type="ECO:0000259" key="12">
    <source>
        <dbReference type="PROSITE" id="PS51633"/>
    </source>
</evidence>
<name>A0A0D2CHP0_9EURO</name>
<feature type="compositionally biased region" description="Basic and acidic residues" evidence="9">
    <location>
        <begin position="348"/>
        <end position="366"/>
    </location>
</feature>
<dbReference type="InterPro" id="IPR026489">
    <property type="entry name" value="CXC_dom"/>
</dbReference>
<evidence type="ECO:0000259" key="10">
    <source>
        <dbReference type="PROSITE" id="PS50048"/>
    </source>
</evidence>
<dbReference type="Pfam" id="PF00856">
    <property type="entry name" value="SET"/>
    <property type="match status" value="1"/>
</dbReference>
<dbReference type="PROSITE" id="PS50280">
    <property type="entry name" value="SET"/>
    <property type="match status" value="1"/>
</dbReference>
<evidence type="ECO:0000256" key="7">
    <source>
        <dbReference type="ARBA" id="ARBA00023242"/>
    </source>
</evidence>
<dbReference type="InterPro" id="IPR041355">
    <property type="entry name" value="Pre-SET_CXC"/>
</dbReference>
<proteinExistence type="predicted"/>
<dbReference type="GO" id="GO:0140951">
    <property type="term" value="F:histone H3K27 trimethyltransferase activity"/>
    <property type="evidence" value="ECO:0007669"/>
    <property type="project" value="UniProtKB-EC"/>
</dbReference>
<evidence type="ECO:0000256" key="1">
    <source>
        <dbReference type="ARBA" id="ARBA00022603"/>
    </source>
</evidence>
<dbReference type="STRING" id="569365.A0A0D2CHP0"/>
<keyword evidence="6" id="KW-0804">Transcription</keyword>
<evidence type="ECO:0000313" key="14">
    <source>
        <dbReference type="Proteomes" id="UP000054466"/>
    </source>
</evidence>
<dbReference type="Proteomes" id="UP000054466">
    <property type="component" value="Unassembled WGS sequence"/>
</dbReference>
<evidence type="ECO:0000256" key="8">
    <source>
        <dbReference type="ARBA" id="ARBA00048568"/>
    </source>
</evidence>
<feature type="compositionally biased region" description="Low complexity" evidence="9">
    <location>
        <begin position="593"/>
        <end position="602"/>
    </location>
</feature>
<organism evidence="13 14">
    <name type="scientific">Cladophialophora immunda</name>
    <dbReference type="NCBI Taxonomy" id="569365"/>
    <lineage>
        <taxon>Eukaryota</taxon>
        <taxon>Fungi</taxon>
        <taxon>Dikarya</taxon>
        <taxon>Ascomycota</taxon>
        <taxon>Pezizomycotina</taxon>
        <taxon>Eurotiomycetes</taxon>
        <taxon>Chaetothyriomycetidae</taxon>
        <taxon>Chaetothyriales</taxon>
        <taxon>Herpotrichiellaceae</taxon>
        <taxon>Cladophialophora</taxon>
    </lineage>
</organism>
<feature type="compositionally biased region" description="Acidic residues" evidence="9">
    <location>
        <begin position="554"/>
        <end position="588"/>
    </location>
</feature>
<dbReference type="GO" id="GO:0005634">
    <property type="term" value="C:nucleus"/>
    <property type="evidence" value="ECO:0007669"/>
    <property type="project" value="TreeGrafter"/>
</dbReference>
<dbReference type="GO" id="GO:0003682">
    <property type="term" value="F:chromatin binding"/>
    <property type="evidence" value="ECO:0007669"/>
    <property type="project" value="TreeGrafter"/>
</dbReference>
<accession>A0A0D2CHP0</accession>
<feature type="compositionally biased region" description="Acidic residues" evidence="9">
    <location>
        <begin position="1448"/>
        <end position="1468"/>
    </location>
</feature>
<dbReference type="HOGENOM" id="CLU_003620_1_0_1"/>
<feature type="compositionally biased region" description="Low complexity" evidence="9">
    <location>
        <begin position="318"/>
        <end position="330"/>
    </location>
</feature>
<evidence type="ECO:0008006" key="15">
    <source>
        <dbReference type="Google" id="ProtNLM"/>
    </source>
</evidence>
<feature type="compositionally biased region" description="Pro residues" evidence="9">
    <location>
        <begin position="92"/>
        <end position="111"/>
    </location>
</feature>
<feature type="compositionally biased region" description="Polar residues" evidence="9">
    <location>
        <begin position="10"/>
        <end position="19"/>
    </location>
</feature>
<evidence type="ECO:0000256" key="9">
    <source>
        <dbReference type="SAM" id="MobiDB-lite"/>
    </source>
</evidence>
<keyword evidence="2" id="KW-0808">Transferase</keyword>
<feature type="region of interest" description="Disordered" evidence="9">
    <location>
        <begin position="1"/>
        <end position="416"/>
    </location>
</feature>
<dbReference type="Gene3D" id="4.10.240.10">
    <property type="entry name" value="Zn(2)-C6 fungal-type DNA-binding domain"/>
    <property type="match status" value="1"/>
</dbReference>
<dbReference type="InterPro" id="IPR001214">
    <property type="entry name" value="SET_dom"/>
</dbReference>
<evidence type="ECO:0000256" key="6">
    <source>
        <dbReference type="ARBA" id="ARBA00023163"/>
    </source>
</evidence>
<comment type="catalytic activity">
    <reaction evidence="8">
        <text>L-lysyl(27)-[histone H3] + 3 S-adenosyl-L-methionine = N(6),N(6),N(6)-trimethyl-L-lysyl(27)-[histone H3] + 3 S-adenosyl-L-homocysteine + 3 H(+)</text>
        <dbReference type="Rhea" id="RHEA:60292"/>
        <dbReference type="Rhea" id="RHEA-COMP:15535"/>
        <dbReference type="Rhea" id="RHEA-COMP:15548"/>
        <dbReference type="ChEBI" id="CHEBI:15378"/>
        <dbReference type="ChEBI" id="CHEBI:29969"/>
        <dbReference type="ChEBI" id="CHEBI:57856"/>
        <dbReference type="ChEBI" id="CHEBI:59789"/>
        <dbReference type="ChEBI" id="CHEBI:61961"/>
        <dbReference type="EC" id="2.1.1.356"/>
    </reaction>
</comment>
<dbReference type="SMART" id="SM00317">
    <property type="entry name" value="SET"/>
    <property type="match status" value="1"/>
</dbReference>
<evidence type="ECO:0000256" key="2">
    <source>
        <dbReference type="ARBA" id="ARBA00022679"/>
    </source>
</evidence>
<dbReference type="RefSeq" id="XP_016249916.1">
    <property type="nucleotide sequence ID" value="XM_016392397.1"/>
</dbReference>
<feature type="region of interest" description="Disordered" evidence="9">
    <location>
        <begin position="1387"/>
        <end position="1489"/>
    </location>
</feature>
<dbReference type="InterPro" id="IPR036864">
    <property type="entry name" value="Zn2-C6_fun-type_DNA-bd_sf"/>
</dbReference>
<feature type="region of interest" description="Disordered" evidence="9">
    <location>
        <begin position="454"/>
        <end position="604"/>
    </location>
</feature>
<dbReference type="GO" id="GO:0008270">
    <property type="term" value="F:zinc ion binding"/>
    <property type="evidence" value="ECO:0007669"/>
    <property type="project" value="InterPro"/>
</dbReference>
<dbReference type="PANTHER" id="PTHR45747">
    <property type="entry name" value="HISTONE-LYSINE N-METHYLTRANSFERASE E(Z)"/>
    <property type="match status" value="1"/>
</dbReference>
<dbReference type="SUPFAM" id="SSF82199">
    <property type="entry name" value="SET domain"/>
    <property type="match status" value="1"/>
</dbReference>
<dbReference type="PROSITE" id="PS50048">
    <property type="entry name" value="ZN2_CY6_FUNGAL_2"/>
    <property type="match status" value="1"/>
</dbReference>
<feature type="compositionally biased region" description="Basic and acidic residues" evidence="9">
    <location>
        <begin position="492"/>
        <end position="504"/>
    </location>
</feature>
<feature type="compositionally biased region" description="Polar residues" evidence="9">
    <location>
        <begin position="158"/>
        <end position="179"/>
    </location>
</feature>
<feature type="compositionally biased region" description="Basic and acidic residues" evidence="9">
    <location>
        <begin position="1430"/>
        <end position="1447"/>
    </location>
</feature>
<dbReference type="PANTHER" id="PTHR45747:SF4">
    <property type="entry name" value="HISTONE-LYSINE N-METHYLTRANSFERASE E(Z)"/>
    <property type="match status" value="1"/>
</dbReference>
<dbReference type="SUPFAM" id="SSF57701">
    <property type="entry name" value="Zn2/Cys6 DNA-binding domain"/>
    <property type="match status" value="1"/>
</dbReference>
<dbReference type="InterPro" id="IPR045318">
    <property type="entry name" value="EZH1/2-like"/>
</dbReference>
<gene>
    <name evidence="13" type="ORF">PV07_05492</name>
</gene>
<dbReference type="GO" id="GO:0000981">
    <property type="term" value="F:DNA-binding transcription factor activity, RNA polymerase II-specific"/>
    <property type="evidence" value="ECO:0007669"/>
    <property type="project" value="InterPro"/>
</dbReference>
<evidence type="ECO:0000256" key="4">
    <source>
        <dbReference type="ARBA" id="ARBA00023015"/>
    </source>
</evidence>
<dbReference type="EMBL" id="KN847042">
    <property type="protein sequence ID" value="KIW29700.1"/>
    <property type="molecule type" value="Genomic_DNA"/>
</dbReference>
<evidence type="ECO:0000313" key="13">
    <source>
        <dbReference type="EMBL" id="KIW29700.1"/>
    </source>
</evidence>
<dbReference type="GO" id="GO:0003677">
    <property type="term" value="F:DNA binding"/>
    <property type="evidence" value="ECO:0007669"/>
    <property type="project" value="UniProtKB-KW"/>
</dbReference>
<feature type="compositionally biased region" description="Low complexity" evidence="9">
    <location>
        <begin position="267"/>
        <end position="282"/>
    </location>
</feature>
<dbReference type="InterPro" id="IPR001138">
    <property type="entry name" value="Zn2Cys6_DnaBD"/>
</dbReference>
<feature type="region of interest" description="Disordered" evidence="9">
    <location>
        <begin position="1081"/>
        <end position="1107"/>
    </location>
</feature>
<dbReference type="VEuPathDB" id="FungiDB:PV07_05492"/>
<keyword evidence="5" id="KW-0238">DNA-binding</keyword>
<dbReference type="PROSITE" id="PS51633">
    <property type="entry name" value="CXC"/>
    <property type="match status" value="1"/>
</dbReference>
<feature type="compositionally biased region" description="Pro residues" evidence="9">
    <location>
        <begin position="195"/>
        <end position="210"/>
    </location>
</feature>
<dbReference type="GO" id="GO:0031507">
    <property type="term" value="P:heterochromatin formation"/>
    <property type="evidence" value="ECO:0007669"/>
    <property type="project" value="TreeGrafter"/>
</dbReference>
<dbReference type="OrthoDB" id="6141102at2759"/>
<evidence type="ECO:0000256" key="5">
    <source>
        <dbReference type="ARBA" id="ARBA00023125"/>
    </source>
</evidence>
<feature type="compositionally biased region" description="Polar residues" evidence="9">
    <location>
        <begin position="28"/>
        <end position="41"/>
    </location>
</feature>
<keyword evidence="1" id="KW-0489">Methyltransferase</keyword>
<feature type="compositionally biased region" description="Basic and acidic residues" evidence="9">
    <location>
        <begin position="79"/>
        <end position="91"/>
    </location>
</feature>
<keyword evidence="7" id="KW-0539">Nucleus</keyword>
<feature type="domain" description="CXC" evidence="12">
    <location>
        <begin position="1098"/>
        <end position="1216"/>
    </location>
</feature>
<keyword evidence="14" id="KW-1185">Reference proteome</keyword>
<protein>
    <recommendedName>
        <fullName evidence="15">SET domain-containing protein</fullName>
    </recommendedName>
</protein>
<feature type="compositionally biased region" description="Basic residues" evidence="9">
    <location>
        <begin position="367"/>
        <end position="376"/>
    </location>
</feature>
<keyword evidence="4" id="KW-0805">Transcription regulation</keyword>
<keyword evidence="3" id="KW-0949">S-adenosyl-L-methionine</keyword>
<feature type="domain" description="SET" evidence="11">
    <location>
        <begin position="1223"/>
        <end position="1349"/>
    </location>
</feature>
<evidence type="ECO:0000256" key="3">
    <source>
        <dbReference type="ARBA" id="ARBA00022691"/>
    </source>
</evidence>
<reference evidence="13 14" key="1">
    <citation type="submission" date="2015-01" db="EMBL/GenBank/DDBJ databases">
        <title>The Genome Sequence of Cladophialophora immunda CBS83496.</title>
        <authorList>
            <consortium name="The Broad Institute Genomics Platform"/>
            <person name="Cuomo C."/>
            <person name="de Hoog S."/>
            <person name="Gorbushina A."/>
            <person name="Stielow B."/>
            <person name="Teixiera M."/>
            <person name="Abouelleil A."/>
            <person name="Chapman S.B."/>
            <person name="Priest M."/>
            <person name="Young S.K."/>
            <person name="Wortman J."/>
            <person name="Nusbaum C."/>
            <person name="Birren B."/>
        </authorList>
    </citation>
    <scope>NUCLEOTIDE SEQUENCE [LARGE SCALE GENOMIC DNA]</scope>
    <source>
        <strain evidence="13 14">CBS 83496</strain>
    </source>
</reference>
<feature type="domain" description="Zn(2)-C6 fungal-type" evidence="10">
    <location>
        <begin position="425"/>
        <end position="455"/>
    </location>
</feature>
<feature type="compositionally biased region" description="Polar residues" evidence="9">
    <location>
        <begin position="58"/>
        <end position="69"/>
    </location>
</feature>
<sequence>MDNHFHFLLNPTSESSGPSRQPPGGMSRQLTGESHTTTRTPVNEPEVIVLSDSDDEPTSNQKATTSTRPVQPAFTGNDGSEKPFDVARERIPPSPPPPSPSLPQRQSPPIPTALRPLQHHLTRPSAIRSLLNPLTKPQEAPRQNPHPAISRPHHGSVMSATHSTLARSTPDSSATSLSRLSGRLPLHVTPNRPTGIPPVNPLPTNPPQPHTMPVHTERARTRPADSPPARPSAPPTSKSFPRTQATAASLMRERDESMATGASEGLSGSQGRRSTSRNTSSDSQRRSTLSESSAPTALLLREGDESIATGAPEGLLGSQTRRLTSRSTSSDSRRKSTPSESSAPTIEQHPDSRNTELSTARHESRSHTLHGRKSRSASRPAVSSATVDSRHESPPVVQDRPNDDAPSDNAAPLSKITPEVADSLICSSCAQGDLECDGRVPACGSCREQGLACSYQRAPNPTKEPPSLLVKLKVRIPAERAASESTEGSSPEEERSQSESVYRESDEDSDSDSDTGSTDWVQRTPLTLVFRAPEPQHPDSEQEEPTDQQSPEDSVMEDEKDQDVEESTSVEEEDRDVEEPSSVDEGWDVDNASDSSGSSIFSAGETTLRPNVPVFFMMLNNLRELLRDWQQRTVLADVKQAKVTAAQRPRPDLDPNLPDPFGELTEQRRSVGNSWDSSAKKDEEIIRAPRRRLSGGTKMLPKFRSIGRLNTSFLAPNYRTARYRAYDAEDEIVDQDASKKYDEFEQRHKIDFLGLAKQRACQELVWLWEPWIEYLFSRLEMFKSDILYFYVQKQFEPDRQIEFDWSENSRAAWRKEQNRACKMCRLADRESRRSHLAEDFQHLPRPDDRRLVFAGLTAYAFHELVGSSLWHVALGGIIQPRYADSQAATAQDPNLCLICFRHQCPDHGAYEEPSDDEPNIRKSRALINDEESDRNIRKFVSLPRAEPDVENDTHLCGIFCVEPSTSLRKLLGRQPGGMVFGHKRAPRNYNDPKLADDQLCCPSCFWDVNNRRDITVSEVKFQPFMSQKQKVLVESLMGFYLHNKRGPCLISRVIKVSCMMVFNHIIFSIFRVKHSTDPPLAAAEMSLPQPDPNSTLGKKKKKNKKNQAPIIDISESTNLIERELFIPCSHKGPCYDNPACSCAKAKIHCEWFCGCSDSCKRRFRGCNCKIGSRKMCFQDTRCECWKLGRECDPHICLSCGVLDVLDSYNKYKDDIRQGRCRNNRIQLGVPANTTKAPSQVQGYGLYNLVKLSKGEYIGEYVGELVSGREANRRGALYHIQNQEYLFDLIASQEIDASRNGNKMMFMNNSQKEEFRNVEPVPLLCSGQVRIGLFARRDVKAGEELLWKYGYGEEHTKYFWEPGEKPSHERARIPLSYDRLARTAGINRLAGESGRTTQEEGSENPVVRPLQKRKRQVSQSSSTDDESASSSEKETVRDFEIDDPKDADYEANGDVSDEGNLDDDSEDSDLYGPGDIPYVKRATVQQRKRQ</sequence>
<dbReference type="Pfam" id="PF18264">
    <property type="entry name" value="preSET_CXC"/>
    <property type="match status" value="1"/>
</dbReference>
<dbReference type="Gene3D" id="2.170.270.10">
    <property type="entry name" value="SET domain"/>
    <property type="match status" value="1"/>
</dbReference>
<dbReference type="GeneID" id="27344686"/>
<dbReference type="InterPro" id="IPR046341">
    <property type="entry name" value="SET_dom_sf"/>
</dbReference>
<feature type="compositionally biased region" description="Pro residues" evidence="9">
    <location>
        <begin position="225"/>
        <end position="234"/>
    </location>
</feature>